<reference evidence="2" key="1">
    <citation type="journal article" date="2019" name="Int. J. Syst. Evol. Microbiol.">
        <title>The Global Catalogue of Microorganisms (GCM) 10K type strain sequencing project: providing services to taxonomists for standard genome sequencing and annotation.</title>
        <authorList>
            <consortium name="The Broad Institute Genomics Platform"/>
            <consortium name="The Broad Institute Genome Sequencing Center for Infectious Disease"/>
            <person name="Wu L."/>
            <person name="Ma J."/>
        </authorList>
    </citation>
    <scope>NUCLEOTIDE SEQUENCE [LARGE SCALE GENOMIC DNA]</scope>
    <source>
        <strain evidence="2">CCUG 48884</strain>
    </source>
</reference>
<sequence>MIYKFKRDVLSIVAKLNNGVRDPDCATIKRQTMFVQSQLFHSIYHDPAVPEATKKLLMEYHLKSVRATIGDMRGGRVREELQESGSSRVQGAA</sequence>
<dbReference type="EMBL" id="JBHTMC010000033">
    <property type="protein sequence ID" value="MFD1265439.1"/>
    <property type="molecule type" value="Genomic_DNA"/>
</dbReference>
<dbReference type="RefSeq" id="WP_277834914.1">
    <property type="nucleotide sequence ID" value="NZ_JARQZE010000018.1"/>
</dbReference>
<name>A0ABW3WHZ7_9RHOO</name>
<keyword evidence="2" id="KW-1185">Reference proteome</keyword>
<accession>A0ABW3WHZ7</accession>
<organism evidence="1 2">
    <name type="scientific">Thauera mechernichensis</name>
    <dbReference type="NCBI Taxonomy" id="82788"/>
    <lineage>
        <taxon>Bacteria</taxon>
        <taxon>Pseudomonadati</taxon>
        <taxon>Pseudomonadota</taxon>
        <taxon>Betaproteobacteria</taxon>
        <taxon>Rhodocyclales</taxon>
        <taxon>Zoogloeaceae</taxon>
        <taxon>Thauera</taxon>
    </lineage>
</organism>
<comment type="caution">
    <text evidence="1">The sequence shown here is derived from an EMBL/GenBank/DDBJ whole genome shotgun (WGS) entry which is preliminary data.</text>
</comment>
<protein>
    <submittedName>
        <fullName evidence="1">Uncharacterized protein</fullName>
    </submittedName>
</protein>
<dbReference type="Proteomes" id="UP001597158">
    <property type="component" value="Unassembled WGS sequence"/>
</dbReference>
<evidence type="ECO:0000313" key="2">
    <source>
        <dbReference type="Proteomes" id="UP001597158"/>
    </source>
</evidence>
<evidence type="ECO:0000313" key="1">
    <source>
        <dbReference type="EMBL" id="MFD1265439.1"/>
    </source>
</evidence>
<gene>
    <name evidence="1" type="ORF">ACFQ4M_17845</name>
</gene>
<proteinExistence type="predicted"/>